<sequence>MLKTRKTVRKISSDLAVYIDLHFPESNETVANRTSRINADPFVIQKRDELRELHFYDGLRQVVNGEQLIKITVDDVADFIREDMKLRDLAEVCNVFPSKMVQLIRRDRNLQTLWQTRIAIRSEVVCKLDGGQVKRYKSVGSCAKDLGVSSAAISSYITGRNTPHGFTVWHEKDYLQMLEDKFRNKAMVGDPNV</sequence>
<dbReference type="InterPro" id="IPR036388">
    <property type="entry name" value="WH-like_DNA-bd_sf"/>
</dbReference>
<evidence type="ECO:0000313" key="1">
    <source>
        <dbReference type="EMBL" id="HJE96557.1"/>
    </source>
</evidence>
<evidence type="ECO:0000313" key="2">
    <source>
        <dbReference type="Proteomes" id="UP000707535"/>
    </source>
</evidence>
<reference evidence="1" key="1">
    <citation type="journal article" date="2021" name="PeerJ">
        <title>Extensive microbial diversity within the chicken gut microbiome revealed by metagenomics and culture.</title>
        <authorList>
            <person name="Gilroy R."/>
            <person name="Ravi A."/>
            <person name="Getino M."/>
            <person name="Pursley I."/>
            <person name="Horton D.L."/>
            <person name="Alikhan N.F."/>
            <person name="Baker D."/>
            <person name="Gharbi K."/>
            <person name="Hall N."/>
            <person name="Watson M."/>
            <person name="Adriaenssens E.M."/>
            <person name="Foster-Nyarko E."/>
            <person name="Jarju S."/>
            <person name="Secka A."/>
            <person name="Antonio M."/>
            <person name="Oren A."/>
            <person name="Chaudhuri R.R."/>
            <person name="La Ragione R."/>
            <person name="Hildebrand F."/>
            <person name="Pallen M.J."/>
        </authorList>
    </citation>
    <scope>NUCLEOTIDE SEQUENCE</scope>
    <source>
        <strain evidence="1">CHK174-6876</strain>
    </source>
</reference>
<protein>
    <recommendedName>
        <fullName evidence="3">Nuclease-associated modular DNA-binding 1 domain-containing protein</fullName>
    </recommendedName>
</protein>
<gene>
    <name evidence="1" type="ORF">K8V00_02960</name>
</gene>
<dbReference type="AlphaFoldDB" id="A0A921F8G0"/>
<evidence type="ECO:0008006" key="3">
    <source>
        <dbReference type="Google" id="ProtNLM"/>
    </source>
</evidence>
<comment type="caution">
    <text evidence="1">The sequence shown here is derived from an EMBL/GenBank/DDBJ whole genome shotgun (WGS) entry which is preliminary data.</text>
</comment>
<reference evidence="1" key="2">
    <citation type="submission" date="2021-09" db="EMBL/GenBank/DDBJ databases">
        <authorList>
            <person name="Gilroy R."/>
        </authorList>
    </citation>
    <scope>NUCLEOTIDE SEQUENCE</scope>
    <source>
        <strain evidence="1">CHK174-6876</strain>
    </source>
</reference>
<accession>A0A921F8G0</accession>
<organism evidence="1 2">
    <name type="scientific">Ligilactobacillus acidipiscis</name>
    <dbReference type="NCBI Taxonomy" id="89059"/>
    <lineage>
        <taxon>Bacteria</taxon>
        <taxon>Bacillati</taxon>
        <taxon>Bacillota</taxon>
        <taxon>Bacilli</taxon>
        <taxon>Lactobacillales</taxon>
        <taxon>Lactobacillaceae</taxon>
        <taxon>Ligilactobacillus</taxon>
    </lineage>
</organism>
<dbReference type="EMBL" id="DYXG01000025">
    <property type="protein sequence ID" value="HJE96557.1"/>
    <property type="molecule type" value="Genomic_DNA"/>
</dbReference>
<proteinExistence type="predicted"/>
<dbReference type="Gene3D" id="1.10.10.10">
    <property type="entry name" value="Winged helix-like DNA-binding domain superfamily/Winged helix DNA-binding domain"/>
    <property type="match status" value="1"/>
</dbReference>
<dbReference type="Proteomes" id="UP000707535">
    <property type="component" value="Unassembled WGS sequence"/>
</dbReference>
<name>A0A921F8G0_9LACO</name>